<evidence type="ECO:0000259" key="2">
    <source>
        <dbReference type="Pfam" id="PF00582"/>
    </source>
</evidence>
<evidence type="ECO:0000313" key="3">
    <source>
        <dbReference type="EMBL" id="MCH5598351.1"/>
    </source>
</evidence>
<comment type="similarity">
    <text evidence="1">Belongs to the universal stress protein A family.</text>
</comment>
<reference evidence="3 4" key="1">
    <citation type="submission" date="2022-02" db="EMBL/GenBank/DDBJ databases">
        <authorList>
            <person name="Min J."/>
        </authorList>
    </citation>
    <scope>NUCLEOTIDE SEQUENCE [LARGE SCALE GENOMIC DNA]</scope>
    <source>
        <strain evidence="3 4">GR10-1</strain>
    </source>
</reference>
<dbReference type="Proteomes" id="UP001202248">
    <property type="component" value="Unassembled WGS sequence"/>
</dbReference>
<dbReference type="PRINTS" id="PR01438">
    <property type="entry name" value="UNVRSLSTRESS"/>
</dbReference>
<dbReference type="SUPFAM" id="SSF52402">
    <property type="entry name" value="Adenine nucleotide alpha hydrolases-like"/>
    <property type="match status" value="1"/>
</dbReference>
<dbReference type="Pfam" id="PF00582">
    <property type="entry name" value="Usp"/>
    <property type="match status" value="1"/>
</dbReference>
<evidence type="ECO:0000313" key="4">
    <source>
        <dbReference type="Proteomes" id="UP001202248"/>
    </source>
</evidence>
<feature type="domain" description="UspA" evidence="2">
    <location>
        <begin position="36"/>
        <end position="168"/>
    </location>
</feature>
<sequence length="172" mass="19077">MLFYTTVFPLRKSKSLQKIDIHEKPKILEIAPVGNYTKIAITLDFGSLDEKVINHALSQGTPGCVYFLIHVTESVAAVANYGESVDNETISDKAFLDDYVRQLQEKGYKAEARLGFGNTVDSIAKIINESKAELLVIGAHGHKGIKDLIYGETINNVRHLISIPVFVVQTHH</sequence>
<proteinExistence type="inferred from homology"/>
<dbReference type="InterPro" id="IPR014729">
    <property type="entry name" value="Rossmann-like_a/b/a_fold"/>
</dbReference>
<protein>
    <submittedName>
        <fullName evidence="3">Universal stress protein</fullName>
    </submittedName>
</protein>
<accession>A0ABS9SJ03</accession>
<name>A0ABS9SJ03_9BACT</name>
<comment type="caution">
    <text evidence="3">The sequence shown here is derived from an EMBL/GenBank/DDBJ whole genome shotgun (WGS) entry which is preliminary data.</text>
</comment>
<dbReference type="Gene3D" id="3.40.50.620">
    <property type="entry name" value="HUPs"/>
    <property type="match status" value="1"/>
</dbReference>
<gene>
    <name evidence="3" type="ORF">MKP09_10725</name>
</gene>
<keyword evidence="4" id="KW-1185">Reference proteome</keyword>
<evidence type="ECO:0000256" key="1">
    <source>
        <dbReference type="ARBA" id="ARBA00008791"/>
    </source>
</evidence>
<organism evidence="3 4">
    <name type="scientific">Niabella ginsengisoli</name>
    <dbReference type="NCBI Taxonomy" id="522298"/>
    <lineage>
        <taxon>Bacteria</taxon>
        <taxon>Pseudomonadati</taxon>
        <taxon>Bacteroidota</taxon>
        <taxon>Chitinophagia</taxon>
        <taxon>Chitinophagales</taxon>
        <taxon>Chitinophagaceae</taxon>
        <taxon>Niabella</taxon>
    </lineage>
</organism>
<dbReference type="EMBL" id="JAKWBL010000001">
    <property type="protein sequence ID" value="MCH5598351.1"/>
    <property type="molecule type" value="Genomic_DNA"/>
</dbReference>
<dbReference type="InterPro" id="IPR006015">
    <property type="entry name" value="Universal_stress_UspA"/>
</dbReference>
<dbReference type="CDD" id="cd00293">
    <property type="entry name" value="USP-like"/>
    <property type="match status" value="1"/>
</dbReference>
<dbReference type="InterPro" id="IPR006016">
    <property type="entry name" value="UspA"/>
</dbReference>